<proteinExistence type="predicted"/>
<protein>
    <submittedName>
        <fullName evidence="1">Uncharacterized protein</fullName>
    </submittedName>
</protein>
<name>A0A0A9A7N3_ARUDO</name>
<dbReference type="EMBL" id="GBRH01250226">
    <property type="protein sequence ID" value="JAD47669.1"/>
    <property type="molecule type" value="Transcribed_RNA"/>
</dbReference>
<dbReference type="AlphaFoldDB" id="A0A0A9A7N3"/>
<sequence>MFGLLVCPGFCCCVGGCEFRNKTAYCNRGNTLGLPEAM</sequence>
<accession>A0A0A9A7N3</accession>
<reference evidence="1" key="1">
    <citation type="submission" date="2014-09" db="EMBL/GenBank/DDBJ databases">
        <authorList>
            <person name="Magalhaes I.L.F."/>
            <person name="Oliveira U."/>
            <person name="Santos F.R."/>
            <person name="Vidigal T.H.D.A."/>
            <person name="Brescovit A.D."/>
            <person name="Santos A.J."/>
        </authorList>
    </citation>
    <scope>NUCLEOTIDE SEQUENCE</scope>
    <source>
        <tissue evidence="1">Shoot tissue taken approximately 20 cm above the soil surface</tissue>
    </source>
</reference>
<evidence type="ECO:0000313" key="1">
    <source>
        <dbReference type="EMBL" id="JAD47669.1"/>
    </source>
</evidence>
<reference evidence="1" key="2">
    <citation type="journal article" date="2015" name="Data Brief">
        <title>Shoot transcriptome of the giant reed, Arundo donax.</title>
        <authorList>
            <person name="Barrero R.A."/>
            <person name="Guerrero F.D."/>
            <person name="Moolhuijzen P."/>
            <person name="Goolsby J.A."/>
            <person name="Tidwell J."/>
            <person name="Bellgard S.E."/>
            <person name="Bellgard M.I."/>
        </authorList>
    </citation>
    <scope>NUCLEOTIDE SEQUENCE</scope>
    <source>
        <tissue evidence="1">Shoot tissue taken approximately 20 cm above the soil surface</tissue>
    </source>
</reference>
<organism evidence="1">
    <name type="scientific">Arundo donax</name>
    <name type="common">Giant reed</name>
    <name type="synonym">Donax arundinaceus</name>
    <dbReference type="NCBI Taxonomy" id="35708"/>
    <lineage>
        <taxon>Eukaryota</taxon>
        <taxon>Viridiplantae</taxon>
        <taxon>Streptophyta</taxon>
        <taxon>Embryophyta</taxon>
        <taxon>Tracheophyta</taxon>
        <taxon>Spermatophyta</taxon>
        <taxon>Magnoliopsida</taxon>
        <taxon>Liliopsida</taxon>
        <taxon>Poales</taxon>
        <taxon>Poaceae</taxon>
        <taxon>PACMAD clade</taxon>
        <taxon>Arundinoideae</taxon>
        <taxon>Arundineae</taxon>
        <taxon>Arundo</taxon>
    </lineage>
</organism>